<dbReference type="Gene3D" id="1.10.238.10">
    <property type="entry name" value="EF-hand"/>
    <property type="match status" value="1"/>
</dbReference>
<sequence>MNRHIRSGSENKVCLIDQKTGSTSLRTSASRIRLGNANSQPSIRQYYSGQVMHTNMKYFYDKHKSYNKDISKVFNKFNRLNLLPQQHSLQNLTQDHYVTRIIPVSPSQTLFLDQALPVKANSSKMSHRKVNSLLTFTQKQKLKNAGSLQNIKLKERLVLIVLNHNLTKYNFIIKIDANQQIIQDIATLIYLFHYKEVHKGRLNYCSIKQVRNYWINQSWDKQIKLQLIQKGEPLTSLFDCQHHKTIIVSPTKQFNGIAEANKVLEYLDQLECVLKDQQIGEQKSESLETFISKKYQRNIQNIADYLQQQDDKMSNFRLNSQEAESLYKRCKLKAQKKLNLDDILQKKFNDIKQTPLTEKYQNQDEYLNDDEQITIEPRQLENEHIIRQYSRELQILQKTIIQNHDPDAVAPMVLLGGRLVKYEDPQYHEQHLDKLQQYIGNKKENQNTYEIQFANSAQTSKNKYHHIKTKKQILQTLQKRQKLLFTQNIPQLIQETKLNRRELYQTFILYQALEAVSSQMEDAYVIGEGVSFEAFRNGIYQVSMQPTDLAKQMFQQIDYNFSGYLNWREFLNLMVAIRAKTLMDRVNLFIKIADKDGNRALSYDEVHNLTRICLSKYIKDDCQLLDLLCDYFTKLIFETLEVDKNDDIPLEKIKQTILDGGENCQLLSMFCGADL</sequence>
<dbReference type="OMA" id="MEDAYVI"/>
<gene>
    <name evidence="3" type="ORF">GSPATT00020260001</name>
</gene>
<dbReference type="AlphaFoldDB" id="A0DU71"/>
<dbReference type="GO" id="GO:0005509">
    <property type="term" value="F:calcium ion binding"/>
    <property type="evidence" value="ECO:0007669"/>
    <property type="project" value="InterPro"/>
</dbReference>
<keyword evidence="1" id="KW-0106">Calcium</keyword>
<dbReference type="Pfam" id="PF13499">
    <property type="entry name" value="EF-hand_7"/>
    <property type="match status" value="1"/>
</dbReference>
<organism evidence="3 4">
    <name type="scientific">Paramecium tetraurelia</name>
    <dbReference type="NCBI Taxonomy" id="5888"/>
    <lineage>
        <taxon>Eukaryota</taxon>
        <taxon>Sar</taxon>
        <taxon>Alveolata</taxon>
        <taxon>Ciliophora</taxon>
        <taxon>Intramacronucleata</taxon>
        <taxon>Oligohymenophorea</taxon>
        <taxon>Peniculida</taxon>
        <taxon>Parameciidae</taxon>
        <taxon>Paramecium</taxon>
    </lineage>
</organism>
<dbReference type="OrthoDB" id="285536at2759"/>
<dbReference type="PROSITE" id="PS00018">
    <property type="entry name" value="EF_HAND_1"/>
    <property type="match status" value="1"/>
</dbReference>
<protein>
    <recommendedName>
        <fullName evidence="2">EF-hand domain-containing protein</fullName>
    </recommendedName>
</protein>
<dbReference type="SUPFAM" id="SSF47473">
    <property type="entry name" value="EF-hand"/>
    <property type="match status" value="1"/>
</dbReference>
<keyword evidence="4" id="KW-1185">Reference proteome</keyword>
<evidence type="ECO:0000313" key="3">
    <source>
        <dbReference type="EMBL" id="CAK86588.1"/>
    </source>
</evidence>
<dbReference type="PROSITE" id="PS50222">
    <property type="entry name" value="EF_HAND_2"/>
    <property type="match status" value="2"/>
</dbReference>
<dbReference type="InterPro" id="IPR002048">
    <property type="entry name" value="EF_hand_dom"/>
</dbReference>
<dbReference type="InParanoid" id="A0DU71"/>
<accession>A0DU71</accession>
<dbReference type="RefSeq" id="XP_001453985.1">
    <property type="nucleotide sequence ID" value="XM_001453948.1"/>
</dbReference>
<feature type="domain" description="EF-hand" evidence="2">
    <location>
        <begin position="545"/>
        <end position="580"/>
    </location>
</feature>
<proteinExistence type="predicted"/>
<evidence type="ECO:0000256" key="1">
    <source>
        <dbReference type="ARBA" id="ARBA00022837"/>
    </source>
</evidence>
<evidence type="ECO:0000313" key="4">
    <source>
        <dbReference type="Proteomes" id="UP000000600"/>
    </source>
</evidence>
<feature type="domain" description="EF-hand" evidence="2">
    <location>
        <begin position="581"/>
        <end position="616"/>
    </location>
</feature>
<dbReference type="InterPro" id="IPR018247">
    <property type="entry name" value="EF_Hand_1_Ca_BS"/>
</dbReference>
<name>A0DU71_PARTE</name>
<evidence type="ECO:0000259" key="2">
    <source>
        <dbReference type="PROSITE" id="PS50222"/>
    </source>
</evidence>
<dbReference type="GeneID" id="5039770"/>
<dbReference type="InterPro" id="IPR011992">
    <property type="entry name" value="EF-hand-dom_pair"/>
</dbReference>
<reference evidence="3 4" key="1">
    <citation type="journal article" date="2006" name="Nature">
        <title>Global trends of whole-genome duplications revealed by the ciliate Paramecium tetraurelia.</title>
        <authorList>
            <consortium name="Genoscope"/>
            <person name="Aury J.-M."/>
            <person name="Jaillon O."/>
            <person name="Duret L."/>
            <person name="Noel B."/>
            <person name="Jubin C."/>
            <person name="Porcel B.M."/>
            <person name="Segurens B."/>
            <person name="Daubin V."/>
            <person name="Anthouard V."/>
            <person name="Aiach N."/>
            <person name="Arnaiz O."/>
            <person name="Billaut A."/>
            <person name="Beisson J."/>
            <person name="Blanc I."/>
            <person name="Bouhouche K."/>
            <person name="Camara F."/>
            <person name="Duharcourt S."/>
            <person name="Guigo R."/>
            <person name="Gogendeau D."/>
            <person name="Katinka M."/>
            <person name="Keller A.-M."/>
            <person name="Kissmehl R."/>
            <person name="Klotz C."/>
            <person name="Koll F."/>
            <person name="Le Moue A."/>
            <person name="Lepere C."/>
            <person name="Malinsky S."/>
            <person name="Nowacki M."/>
            <person name="Nowak J.K."/>
            <person name="Plattner H."/>
            <person name="Poulain J."/>
            <person name="Ruiz F."/>
            <person name="Serrano V."/>
            <person name="Zagulski M."/>
            <person name="Dessen P."/>
            <person name="Betermier M."/>
            <person name="Weissenbach J."/>
            <person name="Scarpelli C."/>
            <person name="Schachter V."/>
            <person name="Sperling L."/>
            <person name="Meyer E."/>
            <person name="Cohen J."/>
            <person name="Wincker P."/>
        </authorList>
    </citation>
    <scope>NUCLEOTIDE SEQUENCE [LARGE SCALE GENOMIC DNA]</scope>
    <source>
        <strain evidence="3 4">Stock d4-2</strain>
    </source>
</reference>
<dbReference type="KEGG" id="ptm:GSPATT00020260001"/>
<dbReference type="Proteomes" id="UP000000600">
    <property type="component" value="Unassembled WGS sequence"/>
</dbReference>
<dbReference type="HOGENOM" id="CLU_407406_0_0_1"/>
<dbReference type="EMBL" id="CT868585">
    <property type="protein sequence ID" value="CAK86588.1"/>
    <property type="molecule type" value="Genomic_DNA"/>
</dbReference>
<dbReference type="eggNOG" id="ENOG502SQRU">
    <property type="taxonomic scope" value="Eukaryota"/>
</dbReference>